<gene>
    <name evidence="2" type="ORF">CTI12_AA524770</name>
</gene>
<evidence type="ECO:0000256" key="1">
    <source>
        <dbReference type="SAM" id="Phobius"/>
    </source>
</evidence>
<dbReference type="STRING" id="35608.A0A2U1L6P4"/>
<evidence type="ECO:0000313" key="2">
    <source>
        <dbReference type="EMBL" id="PWA44663.1"/>
    </source>
</evidence>
<sequence length="119" mass="13283">MESDSSSITITKTFKKHFKRITLRPLSFFILLALIGLLLPSLLIPFWVLRIKGIEKELDSITNQSHQEIWSAIQNATSSLLPMSSSATNLAKVANASLGETDPTYFDIESKVCIIFLLL</sequence>
<dbReference type="EMBL" id="PKPP01011160">
    <property type="protein sequence ID" value="PWA44663.1"/>
    <property type="molecule type" value="Genomic_DNA"/>
</dbReference>
<keyword evidence="1" id="KW-0812">Transmembrane</keyword>
<keyword evidence="1" id="KW-0472">Membrane</keyword>
<keyword evidence="3" id="KW-1185">Reference proteome</keyword>
<dbReference type="AlphaFoldDB" id="A0A2U1L6P4"/>
<organism evidence="2 3">
    <name type="scientific">Artemisia annua</name>
    <name type="common">Sweet wormwood</name>
    <dbReference type="NCBI Taxonomy" id="35608"/>
    <lineage>
        <taxon>Eukaryota</taxon>
        <taxon>Viridiplantae</taxon>
        <taxon>Streptophyta</taxon>
        <taxon>Embryophyta</taxon>
        <taxon>Tracheophyta</taxon>
        <taxon>Spermatophyta</taxon>
        <taxon>Magnoliopsida</taxon>
        <taxon>eudicotyledons</taxon>
        <taxon>Gunneridae</taxon>
        <taxon>Pentapetalae</taxon>
        <taxon>asterids</taxon>
        <taxon>campanulids</taxon>
        <taxon>Asterales</taxon>
        <taxon>Asteraceae</taxon>
        <taxon>Asteroideae</taxon>
        <taxon>Anthemideae</taxon>
        <taxon>Artemisiinae</taxon>
        <taxon>Artemisia</taxon>
    </lineage>
</organism>
<keyword evidence="1" id="KW-1133">Transmembrane helix</keyword>
<proteinExistence type="predicted"/>
<comment type="caution">
    <text evidence="2">The sequence shown here is derived from an EMBL/GenBank/DDBJ whole genome shotgun (WGS) entry which is preliminary data.</text>
</comment>
<evidence type="ECO:0000313" key="3">
    <source>
        <dbReference type="Proteomes" id="UP000245207"/>
    </source>
</evidence>
<accession>A0A2U1L6P4</accession>
<name>A0A2U1L6P4_ARTAN</name>
<dbReference type="Proteomes" id="UP000245207">
    <property type="component" value="Unassembled WGS sequence"/>
</dbReference>
<reference evidence="2 3" key="1">
    <citation type="journal article" date="2018" name="Mol. Plant">
        <title>The genome of Artemisia annua provides insight into the evolution of Asteraceae family and artemisinin biosynthesis.</title>
        <authorList>
            <person name="Shen Q."/>
            <person name="Zhang L."/>
            <person name="Liao Z."/>
            <person name="Wang S."/>
            <person name="Yan T."/>
            <person name="Shi P."/>
            <person name="Liu M."/>
            <person name="Fu X."/>
            <person name="Pan Q."/>
            <person name="Wang Y."/>
            <person name="Lv Z."/>
            <person name="Lu X."/>
            <person name="Zhang F."/>
            <person name="Jiang W."/>
            <person name="Ma Y."/>
            <person name="Chen M."/>
            <person name="Hao X."/>
            <person name="Li L."/>
            <person name="Tang Y."/>
            <person name="Lv G."/>
            <person name="Zhou Y."/>
            <person name="Sun X."/>
            <person name="Brodelius P.E."/>
            <person name="Rose J.K.C."/>
            <person name="Tang K."/>
        </authorList>
    </citation>
    <scope>NUCLEOTIDE SEQUENCE [LARGE SCALE GENOMIC DNA]</scope>
    <source>
        <strain evidence="3">cv. Huhao1</strain>
        <tissue evidence="2">Leaf</tissue>
    </source>
</reference>
<feature type="transmembrane region" description="Helical" evidence="1">
    <location>
        <begin position="26"/>
        <end position="49"/>
    </location>
</feature>
<protein>
    <submittedName>
        <fullName evidence="2">CheY-like superfamily</fullName>
    </submittedName>
</protein>